<sequence>MATSATSAEGRLTGTPWAVRLGRSSTGRPALEVYDAETLVDVVVETPVAPETLRGARRGASPGGPCAIAWGRLPGGGALPEVLFAGWTRRYPADVFMVGGFCWLAVAHGRFTTVRVSHRGDSCGRLRIRGGLRS</sequence>
<name>A0ABP8TZF3_9ACTN</name>
<dbReference type="EMBL" id="BAABHJ010000040">
    <property type="protein sequence ID" value="GAA4618197.1"/>
    <property type="molecule type" value="Genomic_DNA"/>
</dbReference>
<evidence type="ECO:0000313" key="1">
    <source>
        <dbReference type="EMBL" id="GAA4618197.1"/>
    </source>
</evidence>
<dbReference type="RefSeq" id="WP_345366403.1">
    <property type="nucleotide sequence ID" value="NZ_BAABHJ010000040.1"/>
</dbReference>
<dbReference type="Proteomes" id="UP001500212">
    <property type="component" value="Unassembled WGS sequence"/>
</dbReference>
<protein>
    <submittedName>
        <fullName evidence="1">Uncharacterized protein</fullName>
    </submittedName>
</protein>
<keyword evidence="2" id="KW-1185">Reference proteome</keyword>
<accession>A0ABP8TZF3</accession>
<organism evidence="1 2">
    <name type="scientific">Actinoallomurus liliacearum</name>
    <dbReference type="NCBI Taxonomy" id="1080073"/>
    <lineage>
        <taxon>Bacteria</taxon>
        <taxon>Bacillati</taxon>
        <taxon>Actinomycetota</taxon>
        <taxon>Actinomycetes</taxon>
        <taxon>Streptosporangiales</taxon>
        <taxon>Thermomonosporaceae</taxon>
        <taxon>Actinoallomurus</taxon>
    </lineage>
</organism>
<evidence type="ECO:0000313" key="2">
    <source>
        <dbReference type="Proteomes" id="UP001500212"/>
    </source>
</evidence>
<reference evidence="2" key="1">
    <citation type="journal article" date="2019" name="Int. J. Syst. Evol. Microbiol.">
        <title>The Global Catalogue of Microorganisms (GCM) 10K type strain sequencing project: providing services to taxonomists for standard genome sequencing and annotation.</title>
        <authorList>
            <consortium name="The Broad Institute Genomics Platform"/>
            <consortium name="The Broad Institute Genome Sequencing Center for Infectious Disease"/>
            <person name="Wu L."/>
            <person name="Ma J."/>
        </authorList>
    </citation>
    <scope>NUCLEOTIDE SEQUENCE [LARGE SCALE GENOMIC DNA]</scope>
    <source>
        <strain evidence="2">JCM 17938</strain>
    </source>
</reference>
<proteinExistence type="predicted"/>
<gene>
    <name evidence="1" type="ORF">GCM10023195_81620</name>
</gene>
<comment type="caution">
    <text evidence="1">The sequence shown here is derived from an EMBL/GenBank/DDBJ whole genome shotgun (WGS) entry which is preliminary data.</text>
</comment>